<dbReference type="Proteomes" id="UP000054217">
    <property type="component" value="Unassembled WGS sequence"/>
</dbReference>
<dbReference type="AlphaFoldDB" id="A0A0C3P9I5"/>
<evidence type="ECO:0000313" key="1">
    <source>
        <dbReference type="EMBL" id="KIO04501.1"/>
    </source>
</evidence>
<protein>
    <submittedName>
        <fullName evidence="1">Uncharacterized protein</fullName>
    </submittedName>
</protein>
<name>A0A0C3P9I5_PISTI</name>
<evidence type="ECO:0000313" key="2">
    <source>
        <dbReference type="Proteomes" id="UP000054217"/>
    </source>
</evidence>
<organism evidence="1 2">
    <name type="scientific">Pisolithus tinctorius Marx 270</name>
    <dbReference type="NCBI Taxonomy" id="870435"/>
    <lineage>
        <taxon>Eukaryota</taxon>
        <taxon>Fungi</taxon>
        <taxon>Dikarya</taxon>
        <taxon>Basidiomycota</taxon>
        <taxon>Agaricomycotina</taxon>
        <taxon>Agaricomycetes</taxon>
        <taxon>Agaricomycetidae</taxon>
        <taxon>Boletales</taxon>
        <taxon>Sclerodermatineae</taxon>
        <taxon>Pisolithaceae</taxon>
        <taxon>Pisolithus</taxon>
    </lineage>
</organism>
<dbReference type="EMBL" id="KN831971">
    <property type="protein sequence ID" value="KIO04501.1"/>
    <property type="molecule type" value="Genomic_DNA"/>
</dbReference>
<dbReference type="HOGENOM" id="CLU_2794967_0_0_1"/>
<reference evidence="2" key="2">
    <citation type="submission" date="2015-01" db="EMBL/GenBank/DDBJ databases">
        <title>Evolutionary Origins and Diversification of the Mycorrhizal Mutualists.</title>
        <authorList>
            <consortium name="DOE Joint Genome Institute"/>
            <consortium name="Mycorrhizal Genomics Consortium"/>
            <person name="Kohler A."/>
            <person name="Kuo A."/>
            <person name="Nagy L.G."/>
            <person name="Floudas D."/>
            <person name="Copeland A."/>
            <person name="Barry K.W."/>
            <person name="Cichocki N."/>
            <person name="Veneault-Fourrey C."/>
            <person name="LaButti K."/>
            <person name="Lindquist E.A."/>
            <person name="Lipzen A."/>
            <person name="Lundell T."/>
            <person name="Morin E."/>
            <person name="Murat C."/>
            <person name="Riley R."/>
            <person name="Ohm R."/>
            <person name="Sun H."/>
            <person name="Tunlid A."/>
            <person name="Henrissat B."/>
            <person name="Grigoriev I.V."/>
            <person name="Hibbett D.S."/>
            <person name="Martin F."/>
        </authorList>
    </citation>
    <scope>NUCLEOTIDE SEQUENCE [LARGE SCALE GENOMIC DNA]</scope>
    <source>
        <strain evidence="2">Marx 270</strain>
    </source>
</reference>
<gene>
    <name evidence="1" type="ORF">M404DRAFT_552561</name>
</gene>
<sequence length="68" mass="7584">MASGLERTEHDSSRFVGGKRVVVYRCAGRRPGELSIHQTCAMVLKMHCSVGISLMHVESTRGWKGMKH</sequence>
<dbReference type="InParanoid" id="A0A0C3P9I5"/>
<proteinExistence type="predicted"/>
<accession>A0A0C3P9I5</accession>
<reference evidence="1 2" key="1">
    <citation type="submission" date="2014-04" db="EMBL/GenBank/DDBJ databases">
        <authorList>
            <consortium name="DOE Joint Genome Institute"/>
            <person name="Kuo A."/>
            <person name="Kohler A."/>
            <person name="Costa M.D."/>
            <person name="Nagy L.G."/>
            <person name="Floudas D."/>
            <person name="Copeland A."/>
            <person name="Barry K.W."/>
            <person name="Cichocki N."/>
            <person name="Veneault-Fourrey C."/>
            <person name="LaButti K."/>
            <person name="Lindquist E.A."/>
            <person name="Lipzen A."/>
            <person name="Lundell T."/>
            <person name="Morin E."/>
            <person name="Murat C."/>
            <person name="Sun H."/>
            <person name="Tunlid A."/>
            <person name="Henrissat B."/>
            <person name="Grigoriev I.V."/>
            <person name="Hibbett D.S."/>
            <person name="Martin F."/>
            <person name="Nordberg H.P."/>
            <person name="Cantor M.N."/>
            <person name="Hua S.X."/>
        </authorList>
    </citation>
    <scope>NUCLEOTIDE SEQUENCE [LARGE SCALE GENOMIC DNA]</scope>
    <source>
        <strain evidence="1 2">Marx 270</strain>
    </source>
</reference>
<keyword evidence="2" id="KW-1185">Reference proteome</keyword>